<dbReference type="InterPro" id="IPR035906">
    <property type="entry name" value="MetI-like_sf"/>
</dbReference>
<evidence type="ECO:0000256" key="4">
    <source>
        <dbReference type="ARBA" id="ARBA00023136"/>
    </source>
</evidence>
<comment type="caution">
    <text evidence="7">The sequence shown here is derived from an EMBL/GenBank/DDBJ whole genome shotgun (WGS) entry which is preliminary data.</text>
</comment>
<dbReference type="SUPFAM" id="SSF161098">
    <property type="entry name" value="MetI-like"/>
    <property type="match status" value="1"/>
</dbReference>
<protein>
    <submittedName>
        <fullName evidence="7">Sugar ABC transporter permease</fullName>
    </submittedName>
</protein>
<evidence type="ECO:0000256" key="3">
    <source>
        <dbReference type="ARBA" id="ARBA00022989"/>
    </source>
</evidence>
<dbReference type="InterPro" id="IPR000515">
    <property type="entry name" value="MetI-like"/>
</dbReference>
<dbReference type="PROSITE" id="PS50928">
    <property type="entry name" value="ABC_TM1"/>
    <property type="match status" value="1"/>
</dbReference>
<evidence type="ECO:0000256" key="1">
    <source>
        <dbReference type="ARBA" id="ARBA00004651"/>
    </source>
</evidence>
<reference evidence="7" key="1">
    <citation type="journal article" date="2020" name="mSystems">
        <title>Genome- and Community-Level Interaction Insights into Carbon Utilization and Element Cycling Functions of Hydrothermarchaeota in Hydrothermal Sediment.</title>
        <authorList>
            <person name="Zhou Z."/>
            <person name="Liu Y."/>
            <person name="Xu W."/>
            <person name="Pan J."/>
            <person name="Luo Z.H."/>
            <person name="Li M."/>
        </authorList>
    </citation>
    <scope>NUCLEOTIDE SEQUENCE [LARGE SCALE GENOMIC DNA]</scope>
    <source>
        <strain evidence="7">SpSt-503</strain>
    </source>
</reference>
<feature type="transmembrane region" description="Helical" evidence="5">
    <location>
        <begin position="87"/>
        <end position="108"/>
    </location>
</feature>
<proteinExistence type="inferred from homology"/>
<dbReference type="PANTHER" id="PTHR43496:SF1">
    <property type="entry name" value="POLYGALACTURONAN_RHAMNOGALACTURONAN TRANSPORT SYSTEM PERMEASE PROTEIN YTEP"/>
    <property type="match status" value="1"/>
</dbReference>
<keyword evidence="5" id="KW-0813">Transport</keyword>
<comment type="similarity">
    <text evidence="5">Belongs to the binding-protein-dependent transport system permease family.</text>
</comment>
<dbReference type="EMBL" id="DSVL01000029">
    <property type="protein sequence ID" value="HFH28067.1"/>
    <property type="molecule type" value="Genomic_DNA"/>
</dbReference>
<name>A0A7C3IHS9_9SPIR</name>
<evidence type="ECO:0000259" key="6">
    <source>
        <dbReference type="PROSITE" id="PS50928"/>
    </source>
</evidence>
<evidence type="ECO:0000256" key="5">
    <source>
        <dbReference type="RuleBase" id="RU363032"/>
    </source>
</evidence>
<keyword evidence="3 5" id="KW-1133">Transmembrane helix</keyword>
<feature type="transmembrane region" description="Helical" evidence="5">
    <location>
        <begin position="220"/>
        <end position="243"/>
    </location>
</feature>
<organism evidence="7">
    <name type="scientific">Gracilinema caldarium</name>
    <dbReference type="NCBI Taxonomy" id="215591"/>
    <lineage>
        <taxon>Bacteria</taxon>
        <taxon>Pseudomonadati</taxon>
        <taxon>Spirochaetota</taxon>
        <taxon>Spirochaetia</taxon>
        <taxon>Spirochaetales</taxon>
        <taxon>Breznakiellaceae</taxon>
        <taxon>Gracilinema</taxon>
    </lineage>
</organism>
<dbReference type="GO" id="GO:0055085">
    <property type="term" value="P:transmembrane transport"/>
    <property type="evidence" value="ECO:0007669"/>
    <property type="project" value="InterPro"/>
</dbReference>
<keyword evidence="4 5" id="KW-0472">Membrane</keyword>
<dbReference type="CDD" id="cd06261">
    <property type="entry name" value="TM_PBP2"/>
    <property type="match status" value="1"/>
</dbReference>
<dbReference type="Gene3D" id="1.10.3720.10">
    <property type="entry name" value="MetI-like"/>
    <property type="match status" value="1"/>
</dbReference>
<accession>A0A7C3IHS9</accession>
<dbReference type="AlphaFoldDB" id="A0A7C3IHS9"/>
<evidence type="ECO:0000256" key="2">
    <source>
        <dbReference type="ARBA" id="ARBA00022692"/>
    </source>
</evidence>
<evidence type="ECO:0000313" key="7">
    <source>
        <dbReference type="EMBL" id="HFH28067.1"/>
    </source>
</evidence>
<dbReference type="PANTHER" id="PTHR43496">
    <property type="entry name" value="PROTEIN LPLB"/>
    <property type="match status" value="1"/>
</dbReference>
<comment type="subcellular location">
    <subcellularLocation>
        <location evidence="1 5">Cell membrane</location>
        <topology evidence="1 5">Multi-pass membrane protein</topology>
    </subcellularLocation>
</comment>
<feature type="domain" description="ABC transmembrane type-1" evidence="6">
    <location>
        <begin position="83"/>
        <end position="300"/>
    </location>
</feature>
<keyword evidence="2 5" id="KW-0812">Transmembrane</keyword>
<dbReference type="Pfam" id="PF00528">
    <property type="entry name" value="BPD_transp_1"/>
    <property type="match status" value="1"/>
</dbReference>
<feature type="transmembrane region" description="Helical" evidence="5">
    <location>
        <begin position="24"/>
        <end position="46"/>
    </location>
</feature>
<feature type="transmembrane region" description="Helical" evidence="5">
    <location>
        <begin position="129"/>
        <end position="145"/>
    </location>
</feature>
<dbReference type="GO" id="GO:0005886">
    <property type="term" value="C:plasma membrane"/>
    <property type="evidence" value="ECO:0007669"/>
    <property type="project" value="UniProtKB-SubCell"/>
</dbReference>
<feature type="transmembrane region" description="Helical" evidence="5">
    <location>
        <begin position="279"/>
        <end position="301"/>
    </location>
</feature>
<sequence length="313" mass="35903">MMNVIPRQTRGGKLLTTIYTQRHLLVMSVPIILYVLLFSYVPLWGWTMAFQNFRPSKTFFQQEWVGLKWFRFLFSDPVFIRTIRNTFMMSIINTTLGFISAISFALLLNEIKNVTFKRITQTISYLPHFLSWVIVTGLVATMLSVEDGAVNNVLQFLGIIKEPVLWLSEPKYFWGVVGATYVWKELGWNTIIYLAAIAGVDPTLYEAAEIDGCGRWRKMWYITLPSIKPTIVILIILSIGHILDAGFEMQYLLRNGLVQDVSDTIDIYVLMFGLQRSNYSLATAAGLFKNVVNMTLIFLANELVKRLGEERLI</sequence>
<gene>
    <name evidence="7" type="ORF">ENS59_00930</name>
</gene>
<feature type="transmembrane region" description="Helical" evidence="5">
    <location>
        <begin position="190"/>
        <end position="208"/>
    </location>
</feature>